<accession>A0AAV4PW79</accession>
<name>A0AAV4PW79_9ARAC</name>
<feature type="region of interest" description="Disordered" evidence="1">
    <location>
        <begin position="85"/>
        <end position="108"/>
    </location>
</feature>
<evidence type="ECO:0000313" key="3">
    <source>
        <dbReference type="Proteomes" id="UP001054837"/>
    </source>
</evidence>
<dbReference type="AlphaFoldDB" id="A0AAV4PW79"/>
<protein>
    <submittedName>
        <fullName evidence="2">Uncharacterized protein</fullName>
    </submittedName>
</protein>
<comment type="caution">
    <text evidence="2">The sequence shown here is derived from an EMBL/GenBank/DDBJ whole genome shotgun (WGS) entry which is preliminary data.</text>
</comment>
<sequence length="108" mass="12061">MRPYRNCRKQLRWLPSHKFWPLNSRKCRVLADSPVLQHGQLRDEAAASNMISKQCACPAHRSRHTAEYAFRLQFVHSADCSLPGLSGSRHGSSSRPSTKLVCGSAAIS</sequence>
<feature type="compositionally biased region" description="Low complexity" evidence="1">
    <location>
        <begin position="85"/>
        <end position="97"/>
    </location>
</feature>
<reference evidence="2 3" key="1">
    <citation type="submission" date="2021-06" db="EMBL/GenBank/DDBJ databases">
        <title>Caerostris darwini draft genome.</title>
        <authorList>
            <person name="Kono N."/>
            <person name="Arakawa K."/>
        </authorList>
    </citation>
    <scope>NUCLEOTIDE SEQUENCE [LARGE SCALE GENOMIC DNA]</scope>
</reference>
<evidence type="ECO:0000313" key="2">
    <source>
        <dbReference type="EMBL" id="GIY01324.1"/>
    </source>
</evidence>
<keyword evidence="3" id="KW-1185">Reference proteome</keyword>
<dbReference type="EMBL" id="BPLQ01003556">
    <property type="protein sequence ID" value="GIY01324.1"/>
    <property type="molecule type" value="Genomic_DNA"/>
</dbReference>
<organism evidence="2 3">
    <name type="scientific">Caerostris darwini</name>
    <dbReference type="NCBI Taxonomy" id="1538125"/>
    <lineage>
        <taxon>Eukaryota</taxon>
        <taxon>Metazoa</taxon>
        <taxon>Ecdysozoa</taxon>
        <taxon>Arthropoda</taxon>
        <taxon>Chelicerata</taxon>
        <taxon>Arachnida</taxon>
        <taxon>Araneae</taxon>
        <taxon>Araneomorphae</taxon>
        <taxon>Entelegynae</taxon>
        <taxon>Araneoidea</taxon>
        <taxon>Araneidae</taxon>
        <taxon>Caerostris</taxon>
    </lineage>
</organism>
<evidence type="ECO:0000256" key="1">
    <source>
        <dbReference type="SAM" id="MobiDB-lite"/>
    </source>
</evidence>
<gene>
    <name evidence="2" type="ORF">CDAR_408031</name>
</gene>
<dbReference type="Proteomes" id="UP001054837">
    <property type="component" value="Unassembled WGS sequence"/>
</dbReference>
<proteinExistence type="predicted"/>